<gene>
    <name evidence="3" type="ORF">SAMEA4873653_04318</name>
</gene>
<proteinExistence type="predicted"/>
<feature type="domain" description="HNH endonuclease 5" evidence="2">
    <location>
        <begin position="4"/>
        <end position="53"/>
    </location>
</feature>
<dbReference type="Pfam" id="PF14279">
    <property type="entry name" value="HNH_5"/>
    <property type="match status" value="1"/>
</dbReference>
<sequence length="417" mass="47940">MEKCIICRHEKDNMSDEHVIPESLGGYYHIFNVCADCNSMLGAKVDTHLINNKFGEFYRSTYNLKGKTGNIPNPYEGTFSSIEDPERKSKFKRNEDGSFEPHLLPYIKIKKDENGTINQILIEVDESEKDSAGKLIEKILKRNGLKKSDIKKTTSGTVSNVHQHKITWSINLNKINLGVLKIAYEFAVDSIPSYFNDKMATQISDVLFNADADKAKEYTLIGDGFDKRIIEPFESIFDIEKNKHYLMLLNYDSKLFCLIIINCVYYIGVKLSDSTYFDLKSSIIGVNDVDNGTFNRLTLQEAFYVCMGPIEYTFYNKGEPLTLMEADFKPVEYPTHLFKKNVIPLYDKNKTPISTVHEVLDTLNPYDYHKSEITKHSSSFSLPLKNHTHEYYIKSQSTGHIYPVDTIEIVQEWKGRI</sequence>
<organism evidence="3">
    <name type="scientific">Klebsiella pneumoniae</name>
    <dbReference type="NCBI Taxonomy" id="573"/>
    <lineage>
        <taxon>Bacteria</taxon>
        <taxon>Pseudomonadati</taxon>
        <taxon>Pseudomonadota</taxon>
        <taxon>Gammaproteobacteria</taxon>
        <taxon>Enterobacterales</taxon>
        <taxon>Enterobacteriaceae</taxon>
        <taxon>Klebsiella/Raoultella group</taxon>
        <taxon>Klebsiella</taxon>
        <taxon>Klebsiella pneumoniae complex</taxon>
    </lineage>
</organism>
<dbReference type="AlphaFoldDB" id="A0A486T4T4"/>
<protein>
    <recommendedName>
        <fullName evidence="2">HNH endonuclease 5 domain-containing protein</fullName>
    </recommendedName>
</protein>
<reference evidence="3" key="1">
    <citation type="submission" date="2019-03" db="EMBL/GenBank/DDBJ databases">
        <authorList>
            <consortium name="Pathogen Informatics"/>
        </authorList>
    </citation>
    <scope>NUCLEOTIDE SEQUENCE</scope>
    <source>
        <strain evidence="3">5012STDY7626451</strain>
    </source>
</reference>
<evidence type="ECO:0000256" key="1">
    <source>
        <dbReference type="SAM" id="MobiDB-lite"/>
    </source>
</evidence>
<accession>A0A486T4T4</accession>
<dbReference type="InterPro" id="IPR029471">
    <property type="entry name" value="HNH_5"/>
</dbReference>
<feature type="compositionally biased region" description="Basic and acidic residues" evidence="1">
    <location>
        <begin position="84"/>
        <end position="94"/>
    </location>
</feature>
<feature type="region of interest" description="Disordered" evidence="1">
    <location>
        <begin position="74"/>
        <end position="94"/>
    </location>
</feature>
<evidence type="ECO:0000259" key="2">
    <source>
        <dbReference type="Pfam" id="PF14279"/>
    </source>
</evidence>
<dbReference type="EMBL" id="CAAHCX010000006">
    <property type="protein sequence ID" value="VGM20571.1"/>
    <property type="molecule type" value="Genomic_DNA"/>
</dbReference>
<evidence type="ECO:0000313" key="3">
    <source>
        <dbReference type="EMBL" id="VGM20571.1"/>
    </source>
</evidence>
<name>A0A486T4T4_KLEPN</name>